<comment type="pathway">
    <text evidence="1 9">Porphyrin-containing compound metabolism; protoporphyrin-IX biosynthesis; coproporphyrinogen-III from 5-aminolevulinate: step 3/4.</text>
</comment>
<comment type="function">
    <text evidence="6 9">Catalyzes cyclization of the linear tetrapyrrole, hydroxymethylbilane, to the macrocyclic uroporphyrinogen III.</text>
</comment>
<gene>
    <name evidence="11" type="ORF">UC3_03264</name>
</gene>
<proteinExistence type="inferred from homology"/>
<evidence type="ECO:0000256" key="7">
    <source>
        <dbReference type="ARBA" id="ARBA00040167"/>
    </source>
</evidence>
<dbReference type="Gene3D" id="3.40.50.10090">
    <property type="match status" value="2"/>
</dbReference>
<evidence type="ECO:0000256" key="4">
    <source>
        <dbReference type="ARBA" id="ARBA00023239"/>
    </source>
</evidence>
<accession>R3TJU5</accession>
<keyword evidence="12" id="KW-1185">Reference proteome</keyword>
<feature type="domain" description="Tetrapyrrole biosynthesis uroporphyrinogen III synthase" evidence="10">
    <location>
        <begin position="21"/>
        <end position="216"/>
    </location>
</feature>
<dbReference type="eggNOG" id="COG1587">
    <property type="taxonomic scope" value="Bacteria"/>
</dbReference>
<name>R3TJU5_9ENTE</name>
<dbReference type="InterPro" id="IPR036108">
    <property type="entry name" value="4pyrrol_syn_uPrphyn_synt_sf"/>
</dbReference>
<dbReference type="GO" id="GO:0004852">
    <property type="term" value="F:uroporphyrinogen-III synthase activity"/>
    <property type="evidence" value="ECO:0007669"/>
    <property type="project" value="UniProtKB-UniRule"/>
</dbReference>
<comment type="caution">
    <text evidence="11">The sequence shown here is derived from an EMBL/GenBank/DDBJ whole genome shotgun (WGS) entry which is preliminary data.</text>
</comment>
<dbReference type="AlphaFoldDB" id="R3TJU5"/>
<dbReference type="STRING" id="154621.RV11_GL002779"/>
<dbReference type="EMBL" id="AJAT01000018">
    <property type="protein sequence ID" value="EOL41699.1"/>
    <property type="molecule type" value="Genomic_DNA"/>
</dbReference>
<evidence type="ECO:0000256" key="2">
    <source>
        <dbReference type="ARBA" id="ARBA00008133"/>
    </source>
</evidence>
<evidence type="ECO:0000313" key="11">
    <source>
        <dbReference type="EMBL" id="EOL41699.1"/>
    </source>
</evidence>
<dbReference type="HOGENOM" id="CLU_011276_9_5_9"/>
<evidence type="ECO:0000256" key="5">
    <source>
        <dbReference type="ARBA" id="ARBA00023244"/>
    </source>
</evidence>
<organism evidence="11 12">
    <name type="scientific">Enterococcus phoeniculicola ATCC BAA-412</name>
    <dbReference type="NCBI Taxonomy" id="1158610"/>
    <lineage>
        <taxon>Bacteria</taxon>
        <taxon>Bacillati</taxon>
        <taxon>Bacillota</taxon>
        <taxon>Bacilli</taxon>
        <taxon>Lactobacillales</taxon>
        <taxon>Enterococcaceae</taxon>
        <taxon>Enterococcus</taxon>
    </lineage>
</organism>
<dbReference type="InterPro" id="IPR003754">
    <property type="entry name" value="4pyrrol_synth_uPrphyn_synth"/>
</dbReference>
<dbReference type="UniPathway" id="UPA00251">
    <property type="reaction ID" value="UER00320"/>
</dbReference>
<dbReference type="CDD" id="cd06578">
    <property type="entry name" value="HemD"/>
    <property type="match status" value="1"/>
</dbReference>
<evidence type="ECO:0000256" key="8">
    <source>
        <dbReference type="ARBA" id="ARBA00048617"/>
    </source>
</evidence>
<dbReference type="SUPFAM" id="SSF69618">
    <property type="entry name" value="HemD-like"/>
    <property type="match status" value="1"/>
</dbReference>
<dbReference type="Pfam" id="PF02602">
    <property type="entry name" value="HEM4"/>
    <property type="match status" value="1"/>
</dbReference>
<evidence type="ECO:0000256" key="3">
    <source>
        <dbReference type="ARBA" id="ARBA00013109"/>
    </source>
</evidence>
<dbReference type="InterPro" id="IPR039793">
    <property type="entry name" value="UROS/Hem4"/>
</dbReference>
<keyword evidence="5 9" id="KW-0627">Porphyrin biosynthesis</keyword>
<protein>
    <recommendedName>
        <fullName evidence="7 9">Uroporphyrinogen-III synthase</fullName>
        <ecNumber evidence="3 9">4.2.1.75</ecNumber>
    </recommendedName>
</protein>
<evidence type="ECO:0000259" key="10">
    <source>
        <dbReference type="Pfam" id="PF02602"/>
    </source>
</evidence>
<dbReference type="EC" id="4.2.1.75" evidence="3 9"/>
<dbReference type="GO" id="GO:0006780">
    <property type="term" value="P:uroporphyrinogen III biosynthetic process"/>
    <property type="evidence" value="ECO:0007669"/>
    <property type="project" value="UniProtKB-UniRule"/>
</dbReference>
<dbReference type="RefSeq" id="WP_010769895.1">
    <property type="nucleotide sequence ID" value="NZ_KB946329.1"/>
</dbReference>
<comment type="similarity">
    <text evidence="2 9">Belongs to the uroporphyrinogen-III synthase family.</text>
</comment>
<evidence type="ECO:0000313" key="12">
    <source>
        <dbReference type="Proteomes" id="UP000013785"/>
    </source>
</evidence>
<keyword evidence="4 9" id="KW-0456">Lyase</keyword>
<evidence type="ECO:0000256" key="9">
    <source>
        <dbReference type="RuleBase" id="RU366031"/>
    </source>
</evidence>
<comment type="catalytic activity">
    <reaction evidence="8 9">
        <text>hydroxymethylbilane = uroporphyrinogen III + H2O</text>
        <dbReference type="Rhea" id="RHEA:18965"/>
        <dbReference type="ChEBI" id="CHEBI:15377"/>
        <dbReference type="ChEBI" id="CHEBI:57308"/>
        <dbReference type="ChEBI" id="CHEBI:57845"/>
        <dbReference type="EC" id="4.2.1.75"/>
    </reaction>
</comment>
<dbReference type="PANTHER" id="PTHR38042:SF1">
    <property type="entry name" value="UROPORPHYRINOGEN-III SYNTHASE, CHLOROPLASTIC"/>
    <property type="match status" value="1"/>
</dbReference>
<reference evidence="11 12" key="1">
    <citation type="submission" date="2013-02" db="EMBL/GenBank/DDBJ databases">
        <title>The Genome Sequence of Enterococcus phoeniculicola BAA-412.</title>
        <authorList>
            <consortium name="The Broad Institute Genome Sequencing Platform"/>
            <consortium name="The Broad Institute Genome Sequencing Center for Infectious Disease"/>
            <person name="Earl A.M."/>
            <person name="Gilmore M.S."/>
            <person name="Lebreton F."/>
            <person name="Walker B."/>
            <person name="Young S.K."/>
            <person name="Zeng Q."/>
            <person name="Gargeya S."/>
            <person name="Fitzgerald M."/>
            <person name="Haas B."/>
            <person name="Abouelleil A."/>
            <person name="Alvarado L."/>
            <person name="Arachchi H.M."/>
            <person name="Berlin A.M."/>
            <person name="Chapman S.B."/>
            <person name="Dewar J."/>
            <person name="Goldberg J."/>
            <person name="Griggs A."/>
            <person name="Gujja S."/>
            <person name="Hansen M."/>
            <person name="Howarth C."/>
            <person name="Imamovic A."/>
            <person name="Larimer J."/>
            <person name="McCowan C."/>
            <person name="Murphy C."/>
            <person name="Neiman D."/>
            <person name="Pearson M."/>
            <person name="Priest M."/>
            <person name="Roberts A."/>
            <person name="Saif S."/>
            <person name="Shea T."/>
            <person name="Sisk P."/>
            <person name="Sykes S."/>
            <person name="Wortman J."/>
            <person name="Nusbaum C."/>
            <person name="Birren B."/>
        </authorList>
    </citation>
    <scope>NUCLEOTIDE SEQUENCE [LARGE SCALE GENOMIC DNA]</scope>
    <source>
        <strain evidence="11 12">ATCC BAA-412</strain>
    </source>
</reference>
<sequence>MKPTILLTRGVSLNEADKQFFEQLGYQTIIVPLSEIQPLPLNTAILEQLSQSEWLFFTSQSPILSLLKHARKEIKIAVIGQKTAAIVRKAGFSVTFISPIETKEAMITFWRKQYPRPTTIFYPKSQLADSYIEESLSHLYRIYAHVTYENRLPKETVSKLSHLSEQAKIQAVYLTSPSSWHRFYQIYKNITPSLTLIAIGPTTKKAIETDGFQAIVKSDWIEK</sequence>
<dbReference type="GO" id="GO:0006782">
    <property type="term" value="P:protoporphyrinogen IX biosynthetic process"/>
    <property type="evidence" value="ECO:0007669"/>
    <property type="project" value="UniProtKB-UniRule"/>
</dbReference>
<dbReference type="Proteomes" id="UP000013785">
    <property type="component" value="Unassembled WGS sequence"/>
</dbReference>
<dbReference type="PATRIC" id="fig|1158610.3.peg.3252"/>
<evidence type="ECO:0000256" key="1">
    <source>
        <dbReference type="ARBA" id="ARBA00004772"/>
    </source>
</evidence>
<dbReference type="PANTHER" id="PTHR38042">
    <property type="entry name" value="UROPORPHYRINOGEN-III SYNTHASE, CHLOROPLASTIC"/>
    <property type="match status" value="1"/>
</dbReference>
<evidence type="ECO:0000256" key="6">
    <source>
        <dbReference type="ARBA" id="ARBA00037589"/>
    </source>
</evidence>